<evidence type="ECO:0000313" key="2">
    <source>
        <dbReference type="EMBL" id="MQL67959.1"/>
    </source>
</evidence>
<feature type="compositionally biased region" description="Pro residues" evidence="1">
    <location>
        <begin position="59"/>
        <end position="68"/>
    </location>
</feature>
<feature type="region of interest" description="Disordered" evidence="1">
    <location>
        <begin position="40"/>
        <end position="106"/>
    </location>
</feature>
<dbReference type="AlphaFoldDB" id="A0A843TGZ0"/>
<sequence>MSANHLRLIRSKVDFKPLSTPSLKTPINLAVLLTRISMKRSSESNANGSRAFSSSQQHPVPPPCPLQSPEPRFKNSGIGIESVGPKPIRPGDPDPGSAEPGRARLS</sequence>
<proteinExistence type="predicted"/>
<keyword evidence="3" id="KW-1185">Reference proteome</keyword>
<gene>
    <name evidence="2" type="ORF">Taro_000253</name>
</gene>
<comment type="caution">
    <text evidence="2">The sequence shown here is derived from an EMBL/GenBank/DDBJ whole genome shotgun (WGS) entry which is preliminary data.</text>
</comment>
<name>A0A843TGZ0_COLES</name>
<dbReference type="Proteomes" id="UP000652761">
    <property type="component" value="Unassembled WGS sequence"/>
</dbReference>
<dbReference type="EMBL" id="NMUH01000005">
    <property type="protein sequence ID" value="MQL67959.1"/>
    <property type="molecule type" value="Genomic_DNA"/>
</dbReference>
<protein>
    <submittedName>
        <fullName evidence="2">Uncharacterized protein</fullName>
    </submittedName>
</protein>
<feature type="compositionally biased region" description="Polar residues" evidence="1">
    <location>
        <begin position="43"/>
        <end position="58"/>
    </location>
</feature>
<evidence type="ECO:0000256" key="1">
    <source>
        <dbReference type="SAM" id="MobiDB-lite"/>
    </source>
</evidence>
<accession>A0A843TGZ0</accession>
<organism evidence="2 3">
    <name type="scientific">Colocasia esculenta</name>
    <name type="common">Wild taro</name>
    <name type="synonym">Arum esculentum</name>
    <dbReference type="NCBI Taxonomy" id="4460"/>
    <lineage>
        <taxon>Eukaryota</taxon>
        <taxon>Viridiplantae</taxon>
        <taxon>Streptophyta</taxon>
        <taxon>Embryophyta</taxon>
        <taxon>Tracheophyta</taxon>
        <taxon>Spermatophyta</taxon>
        <taxon>Magnoliopsida</taxon>
        <taxon>Liliopsida</taxon>
        <taxon>Araceae</taxon>
        <taxon>Aroideae</taxon>
        <taxon>Colocasieae</taxon>
        <taxon>Colocasia</taxon>
    </lineage>
</organism>
<reference evidence="2" key="1">
    <citation type="submission" date="2017-07" db="EMBL/GenBank/DDBJ databases">
        <title>Taro Niue Genome Assembly and Annotation.</title>
        <authorList>
            <person name="Atibalentja N."/>
            <person name="Keating K."/>
            <person name="Fields C.J."/>
        </authorList>
    </citation>
    <scope>NUCLEOTIDE SEQUENCE</scope>
    <source>
        <strain evidence="2">Niue_2</strain>
        <tissue evidence="2">Leaf</tissue>
    </source>
</reference>
<evidence type="ECO:0000313" key="3">
    <source>
        <dbReference type="Proteomes" id="UP000652761"/>
    </source>
</evidence>